<dbReference type="InterPro" id="IPR050281">
    <property type="entry name" value="Flavin_monoamine_oxidase"/>
</dbReference>
<feature type="compositionally biased region" description="Basic and acidic residues" evidence="3">
    <location>
        <begin position="55"/>
        <end position="66"/>
    </location>
</feature>
<evidence type="ECO:0000313" key="5">
    <source>
        <dbReference type="EMBL" id="NBD23125.1"/>
    </source>
</evidence>
<dbReference type="Gene3D" id="3.50.50.60">
    <property type="entry name" value="FAD/NAD(P)-binding domain"/>
    <property type="match status" value="1"/>
</dbReference>
<dbReference type="InterPro" id="IPR036188">
    <property type="entry name" value="FAD/NAD-bd_sf"/>
</dbReference>
<organism evidence="5 6">
    <name type="scientific">Paenibacillus glycinis</name>
    <dbReference type="NCBI Taxonomy" id="2697035"/>
    <lineage>
        <taxon>Bacteria</taxon>
        <taxon>Bacillati</taxon>
        <taxon>Bacillota</taxon>
        <taxon>Bacilli</taxon>
        <taxon>Bacillales</taxon>
        <taxon>Paenibacillaceae</taxon>
        <taxon>Paenibacillus</taxon>
    </lineage>
</organism>
<gene>
    <name evidence="5" type="ORF">GT019_04510</name>
</gene>
<accession>A0ABW9XKI3</accession>
<reference evidence="5 6" key="1">
    <citation type="submission" date="2020-01" db="EMBL/GenBank/DDBJ databases">
        <title>Paenibacillus soybeanensis sp. nov. isolated from the nodules of soybean (Glycine max(L.) Merr).</title>
        <authorList>
            <person name="Wang H."/>
        </authorList>
    </citation>
    <scope>NUCLEOTIDE SEQUENCE [LARGE SCALE GENOMIC DNA]</scope>
    <source>
        <strain evidence="5 6">T1</strain>
    </source>
</reference>
<sequence length="543" mass="59408">MPRTPLARLLREMYVVAGASQNRNVSITHIMQERAEHRQTMLERLEKGGSSAPEKPLRSRQPENRTRTGGSGGAGTPQPRIVIVGAGLAGLTCAYRLRLAGYDAVIYEADDKPAAGRVSTRYDEFDDGQVAERGGMLIDTGHRAVRRLARELGLPLIDLLAAEPPGTAPCYYFDGAPYSFAEAAEDFKAVMPAINRDLRLAGFPTRYDRYTPRGLELDRMSVADWIESSVPGGMRSKFGRLLDIACNIEYGAESGVQSALNFIYLHGLLEEEDAFRMFGLSDERYHVRGGNEQLIHRLTGNLPEASLVRGTRLTAVAENPDGSYRLTLRRGADAFDVEADKVVLTLPFSILRSSVDIGRAGFTPRKLEAIRELGMGTNSKLHLQFTDRHWHALGSNGDTIADTGYQNTFDVVRGQPGKSGMLVDYTGGSIGEGLITGSVQERANGFLQQIEPLLPGLSAKWNGKAARDYWLGNPYSLGSYSYRRIGQYTAFAGVEMEREGSRGSCHFAGEHTSIEYQGYMNGAVESGERAAKEIIADWAAGAP</sequence>
<dbReference type="PRINTS" id="PR00757">
    <property type="entry name" value="AMINEOXDASEF"/>
</dbReference>
<dbReference type="Pfam" id="PF01593">
    <property type="entry name" value="Amino_oxidase"/>
    <property type="match status" value="1"/>
</dbReference>
<dbReference type="Gene3D" id="3.90.660.10">
    <property type="match status" value="1"/>
</dbReference>
<name>A0ABW9XKI3_9BACL</name>
<evidence type="ECO:0000256" key="3">
    <source>
        <dbReference type="SAM" id="MobiDB-lite"/>
    </source>
</evidence>
<evidence type="ECO:0000256" key="2">
    <source>
        <dbReference type="ARBA" id="ARBA00023002"/>
    </source>
</evidence>
<evidence type="ECO:0000259" key="4">
    <source>
        <dbReference type="Pfam" id="PF01593"/>
    </source>
</evidence>
<feature type="domain" description="Amine oxidase" evidence="4">
    <location>
        <begin position="88"/>
        <end position="535"/>
    </location>
</feature>
<dbReference type="InterPro" id="IPR002937">
    <property type="entry name" value="Amino_oxidase"/>
</dbReference>
<dbReference type="Proteomes" id="UP000665561">
    <property type="component" value="Unassembled WGS sequence"/>
</dbReference>
<dbReference type="PANTHER" id="PTHR10742">
    <property type="entry name" value="FLAVIN MONOAMINE OXIDASE"/>
    <property type="match status" value="1"/>
</dbReference>
<comment type="caution">
    <text evidence="5">The sequence shown here is derived from an EMBL/GenBank/DDBJ whole genome shotgun (WGS) entry which is preliminary data.</text>
</comment>
<keyword evidence="6" id="KW-1185">Reference proteome</keyword>
<dbReference type="EMBL" id="JAAAMV010000002">
    <property type="protein sequence ID" value="NBD23125.1"/>
    <property type="molecule type" value="Genomic_DNA"/>
</dbReference>
<dbReference type="InterPro" id="IPR001613">
    <property type="entry name" value="Flavin_amine_oxidase"/>
</dbReference>
<evidence type="ECO:0000313" key="6">
    <source>
        <dbReference type="Proteomes" id="UP000665561"/>
    </source>
</evidence>
<proteinExistence type="predicted"/>
<dbReference type="SUPFAM" id="SSF54373">
    <property type="entry name" value="FAD-linked reductases, C-terminal domain"/>
    <property type="match status" value="1"/>
</dbReference>
<dbReference type="SUPFAM" id="SSF51905">
    <property type="entry name" value="FAD/NAD(P)-binding domain"/>
    <property type="match status" value="1"/>
</dbReference>
<comment type="cofactor">
    <cofactor evidence="1">
        <name>FAD</name>
        <dbReference type="ChEBI" id="CHEBI:57692"/>
    </cofactor>
</comment>
<protein>
    <submittedName>
        <fullName evidence="5">NAD(P)-binding protein</fullName>
    </submittedName>
</protein>
<feature type="region of interest" description="Disordered" evidence="3">
    <location>
        <begin position="45"/>
        <end position="77"/>
    </location>
</feature>
<dbReference type="PANTHER" id="PTHR10742:SF410">
    <property type="entry name" value="LYSINE-SPECIFIC HISTONE DEMETHYLASE 2"/>
    <property type="match status" value="1"/>
</dbReference>
<dbReference type="Gene3D" id="1.10.405.10">
    <property type="entry name" value="Guanine Nucleotide Dissociation Inhibitor, domain 1"/>
    <property type="match status" value="1"/>
</dbReference>
<evidence type="ECO:0000256" key="1">
    <source>
        <dbReference type="ARBA" id="ARBA00001974"/>
    </source>
</evidence>
<keyword evidence="2" id="KW-0560">Oxidoreductase</keyword>